<keyword evidence="2" id="KW-0449">Lipoprotein</keyword>
<feature type="signal peptide" evidence="2">
    <location>
        <begin position="1"/>
        <end position="23"/>
    </location>
</feature>
<comment type="subcellular location">
    <subcellularLocation>
        <location evidence="2">Cell outer membrane</location>
        <topology evidence="2">Lipid-anchor</topology>
    </subcellularLocation>
</comment>
<dbReference type="Gene3D" id="2.20.200.10">
    <property type="entry name" value="Outer membrane efflux proteins (OEP)"/>
    <property type="match status" value="1"/>
</dbReference>
<comment type="similarity">
    <text evidence="1 2">Belongs to the outer membrane factor (OMF) (TC 1.B.17) family.</text>
</comment>
<dbReference type="NCBIfam" id="TIGR01845">
    <property type="entry name" value="outer_NodT"/>
    <property type="match status" value="1"/>
</dbReference>
<evidence type="ECO:0000313" key="3">
    <source>
        <dbReference type="EMBL" id="AYM85753.1"/>
    </source>
</evidence>
<accession>A0AAD0XBX3</accession>
<proteinExistence type="inferred from homology"/>
<keyword evidence="2" id="KW-1134">Transmembrane beta strand</keyword>
<keyword evidence="2" id="KW-0472">Membrane</keyword>
<dbReference type="GO" id="GO:0015562">
    <property type="term" value="F:efflux transmembrane transporter activity"/>
    <property type="evidence" value="ECO:0007669"/>
    <property type="project" value="InterPro"/>
</dbReference>
<evidence type="ECO:0000313" key="4">
    <source>
        <dbReference type="Proteomes" id="UP000279995"/>
    </source>
</evidence>
<dbReference type="RefSeq" id="WP_121637025.1">
    <property type="nucleotide sequence ID" value="NZ_CP033065.1"/>
</dbReference>
<dbReference type="Proteomes" id="UP000279995">
    <property type="component" value="Chromosome I"/>
</dbReference>
<sequence length="471" mass="52126">MIWQTKPTLLALSLVLLSGCAGTLNPQQREQAPSDIVATWQHGLAQNTLAVDQQWLQTLENPYIENLVNKALNNNQALLQSAYDVQIQKQQLVISGSALWPDLDLSAQTRRSKDNRPVSYDNASSVTLELSYEVDVWGKLSDAKRQANLNYLAEQASFEQAKQQLVADVVTGWFDLVTAQQLLDLYKRREENAQQNLDIIESGYRQGINEALDVYLARNELNNERTRIANQQATLVSASRSLERLLGGYPKGGISAEVELPVFLSPINTGIPSELITRKPQLRASWYQLLASDAGLAYAHKQRFPSLNLSASVSDSTDRVSDLFSPSSLAWSLLGSISAPIFNGGQLKANEEVARLNAQKQEQAYLDTLYDAFSDVENAITQQQSLQASYKSTLEAQENALAAEQLSFEQYQSGLVTYTTVLDAQSRSFDAQSSLIETKNQLIANRINLYVALGGDFNAPTSEPKSNNDEN</sequence>
<dbReference type="PANTHER" id="PTHR30203:SF30">
    <property type="entry name" value="OUTER MEMBRANE PROTEIN-RELATED"/>
    <property type="match status" value="1"/>
</dbReference>
<feature type="chain" id="PRO_5041781364" evidence="2">
    <location>
        <begin position="24"/>
        <end position="471"/>
    </location>
</feature>
<dbReference type="PANTHER" id="PTHR30203">
    <property type="entry name" value="OUTER MEMBRANE CATION EFFLUX PROTEIN"/>
    <property type="match status" value="1"/>
</dbReference>
<keyword evidence="2" id="KW-0732">Signal</keyword>
<dbReference type="AlphaFoldDB" id="A0AAD0XBX3"/>
<organism evidence="3 4">
    <name type="scientific">Pseudoalteromonas agarivorans</name>
    <dbReference type="NCBI Taxonomy" id="176102"/>
    <lineage>
        <taxon>Bacteria</taxon>
        <taxon>Pseudomonadati</taxon>
        <taxon>Pseudomonadota</taxon>
        <taxon>Gammaproteobacteria</taxon>
        <taxon>Alteromonadales</taxon>
        <taxon>Pseudoalteromonadaceae</taxon>
        <taxon>Pseudoalteromonas</taxon>
    </lineage>
</organism>
<evidence type="ECO:0000256" key="2">
    <source>
        <dbReference type="RuleBase" id="RU362097"/>
    </source>
</evidence>
<dbReference type="InterPro" id="IPR010131">
    <property type="entry name" value="MdtP/NodT-like"/>
</dbReference>
<keyword evidence="2" id="KW-0812">Transmembrane</keyword>
<evidence type="ECO:0000256" key="1">
    <source>
        <dbReference type="ARBA" id="ARBA00007613"/>
    </source>
</evidence>
<dbReference type="PROSITE" id="PS51257">
    <property type="entry name" value="PROKAR_LIPOPROTEIN"/>
    <property type="match status" value="1"/>
</dbReference>
<reference evidence="3 4" key="1">
    <citation type="submission" date="2018-10" db="EMBL/GenBank/DDBJ databases">
        <title>Complete Genome Sequence and Transcriptomic Profiles of a Marine Bacterium, Pseudoalteromonas agarivorans Hao 2018.</title>
        <authorList>
            <person name="Hao L."/>
        </authorList>
    </citation>
    <scope>NUCLEOTIDE SEQUENCE [LARGE SCALE GENOMIC DNA]</scope>
    <source>
        <strain evidence="3 4">Hao 2018</strain>
    </source>
</reference>
<dbReference type="EMBL" id="CP033065">
    <property type="protein sequence ID" value="AYM85753.1"/>
    <property type="molecule type" value="Genomic_DNA"/>
</dbReference>
<dbReference type="GO" id="GO:0009279">
    <property type="term" value="C:cell outer membrane"/>
    <property type="evidence" value="ECO:0007669"/>
    <property type="project" value="UniProtKB-SubCell"/>
</dbReference>
<dbReference type="Gene3D" id="1.20.1600.10">
    <property type="entry name" value="Outer membrane efflux proteins (OEP)"/>
    <property type="match status" value="1"/>
</dbReference>
<gene>
    <name evidence="3" type="ORF">D9T18_03095</name>
</gene>
<dbReference type="SUPFAM" id="SSF56954">
    <property type="entry name" value="Outer membrane efflux proteins (OEP)"/>
    <property type="match status" value="1"/>
</dbReference>
<dbReference type="Pfam" id="PF02321">
    <property type="entry name" value="OEP"/>
    <property type="match status" value="2"/>
</dbReference>
<name>A0AAD0XBX3_9GAMM</name>
<protein>
    <submittedName>
        <fullName evidence="3">TolC family protein</fullName>
    </submittedName>
</protein>
<keyword evidence="2" id="KW-0564">Palmitate</keyword>
<dbReference type="InterPro" id="IPR003423">
    <property type="entry name" value="OMP_efflux"/>
</dbReference>